<dbReference type="Gene3D" id="3.30.9.10">
    <property type="entry name" value="D-Amino Acid Oxidase, subunit A, domain 2"/>
    <property type="match status" value="1"/>
</dbReference>
<feature type="domain" description="FAD dependent oxidoreductase" evidence="7">
    <location>
        <begin position="4"/>
        <end position="328"/>
    </location>
</feature>
<dbReference type="GO" id="GO:0071949">
    <property type="term" value="F:FAD binding"/>
    <property type="evidence" value="ECO:0007669"/>
    <property type="project" value="InterPro"/>
</dbReference>
<dbReference type="EMBL" id="JAEUBF010000026">
    <property type="protein sequence ID" value="KAH3680895.1"/>
    <property type="molecule type" value="Genomic_DNA"/>
</dbReference>
<dbReference type="Pfam" id="PF01266">
    <property type="entry name" value="DAO"/>
    <property type="match status" value="1"/>
</dbReference>
<dbReference type="SUPFAM" id="SSF54373">
    <property type="entry name" value="FAD-linked reductases, C-terminal domain"/>
    <property type="match status" value="1"/>
</dbReference>
<dbReference type="SUPFAM" id="SSF51971">
    <property type="entry name" value="Nucleotide-binding domain"/>
    <property type="match status" value="1"/>
</dbReference>
<dbReference type="PANTHER" id="PTHR11530">
    <property type="entry name" value="D-AMINO ACID OXIDASE"/>
    <property type="match status" value="1"/>
</dbReference>
<dbReference type="InterPro" id="IPR023209">
    <property type="entry name" value="DAO"/>
</dbReference>
<evidence type="ECO:0000256" key="6">
    <source>
        <dbReference type="PIRSR" id="PIRSR000189-1"/>
    </source>
</evidence>
<reference evidence="8" key="2">
    <citation type="submission" date="2021-01" db="EMBL/GenBank/DDBJ databases">
        <authorList>
            <person name="Schikora-Tamarit M.A."/>
        </authorList>
    </citation>
    <scope>NUCLEOTIDE SEQUENCE</scope>
    <source>
        <strain evidence="8">CBS6341</strain>
    </source>
</reference>
<dbReference type="InterPro" id="IPR006076">
    <property type="entry name" value="FAD-dep_OxRdtase"/>
</dbReference>
<dbReference type="InterPro" id="IPR006181">
    <property type="entry name" value="D-amino_acid_oxidase_CS"/>
</dbReference>
<evidence type="ECO:0000256" key="3">
    <source>
        <dbReference type="ARBA" id="ARBA00022630"/>
    </source>
</evidence>
<keyword evidence="9" id="KW-1185">Reference proteome</keyword>
<dbReference type="AlphaFoldDB" id="A0A9P8Q0F8"/>
<evidence type="ECO:0000256" key="4">
    <source>
        <dbReference type="ARBA" id="ARBA00022827"/>
    </source>
</evidence>
<gene>
    <name evidence="8" type="ORF">WICMUC_000038</name>
</gene>
<keyword evidence="5" id="KW-0560">Oxidoreductase</keyword>
<dbReference type="PANTHER" id="PTHR11530:SF26">
    <property type="entry name" value="FAD DEPENDENT OXIDOREDUCTASE SUPERFAMILY (AFU_ORTHOLOGUE AFUA_5G13940)"/>
    <property type="match status" value="1"/>
</dbReference>
<evidence type="ECO:0000313" key="8">
    <source>
        <dbReference type="EMBL" id="KAH3680895.1"/>
    </source>
</evidence>
<accession>A0A9P8Q0F8</accession>
<comment type="similarity">
    <text evidence="2">Belongs to the DAMOX/DASOX family.</text>
</comment>
<organism evidence="8 9">
    <name type="scientific">Wickerhamomyces mucosus</name>
    <dbReference type="NCBI Taxonomy" id="1378264"/>
    <lineage>
        <taxon>Eukaryota</taxon>
        <taxon>Fungi</taxon>
        <taxon>Dikarya</taxon>
        <taxon>Ascomycota</taxon>
        <taxon>Saccharomycotina</taxon>
        <taxon>Saccharomycetes</taxon>
        <taxon>Phaffomycetales</taxon>
        <taxon>Wickerhamomycetaceae</taxon>
        <taxon>Wickerhamomyces</taxon>
    </lineage>
</organism>
<reference evidence="8" key="1">
    <citation type="journal article" date="2021" name="Open Biol.">
        <title>Shared evolutionary footprints suggest mitochondrial oxidative damage underlies multiple complex I losses in fungi.</title>
        <authorList>
            <person name="Schikora-Tamarit M.A."/>
            <person name="Marcet-Houben M."/>
            <person name="Nosek J."/>
            <person name="Gabaldon T."/>
        </authorList>
    </citation>
    <scope>NUCLEOTIDE SEQUENCE</scope>
    <source>
        <strain evidence="8">CBS6341</strain>
    </source>
</reference>
<evidence type="ECO:0000259" key="7">
    <source>
        <dbReference type="Pfam" id="PF01266"/>
    </source>
</evidence>
<dbReference type="Gene3D" id="3.40.50.720">
    <property type="entry name" value="NAD(P)-binding Rossmann-like Domain"/>
    <property type="match status" value="1"/>
</dbReference>
<dbReference type="PIRSF" id="PIRSF000189">
    <property type="entry name" value="D-aa_oxidase"/>
    <property type="match status" value="1"/>
</dbReference>
<comment type="cofactor">
    <cofactor evidence="1 6">
        <name>FAD</name>
        <dbReference type="ChEBI" id="CHEBI:57692"/>
    </cofactor>
</comment>
<comment type="caution">
    <text evidence="8">The sequence shown here is derived from an EMBL/GenBank/DDBJ whole genome shotgun (WGS) entry which is preliminary data.</text>
</comment>
<evidence type="ECO:0000256" key="2">
    <source>
        <dbReference type="ARBA" id="ARBA00006730"/>
    </source>
</evidence>
<dbReference type="GO" id="GO:0019478">
    <property type="term" value="P:D-amino acid catabolic process"/>
    <property type="evidence" value="ECO:0007669"/>
    <property type="project" value="TreeGrafter"/>
</dbReference>
<feature type="binding site" evidence="6">
    <location>
        <begin position="44"/>
        <end position="45"/>
    </location>
    <ligand>
        <name>FAD</name>
        <dbReference type="ChEBI" id="CHEBI:57692"/>
    </ligand>
</feature>
<keyword evidence="4 6" id="KW-0274">FAD</keyword>
<dbReference type="OrthoDB" id="2015447at2759"/>
<dbReference type="Proteomes" id="UP000769528">
    <property type="component" value="Unassembled WGS sequence"/>
</dbReference>
<feature type="binding site" evidence="6">
    <location>
        <position position="317"/>
    </location>
    <ligand>
        <name>D-dopa</name>
        <dbReference type="ChEBI" id="CHEBI:149689"/>
    </ligand>
</feature>
<evidence type="ECO:0000256" key="5">
    <source>
        <dbReference type="ARBA" id="ARBA00023002"/>
    </source>
</evidence>
<protein>
    <recommendedName>
        <fullName evidence="7">FAD dependent oxidoreductase domain-containing protein</fullName>
    </recommendedName>
</protein>
<evidence type="ECO:0000313" key="9">
    <source>
        <dbReference type="Proteomes" id="UP000769528"/>
    </source>
</evidence>
<name>A0A9P8Q0F8_9ASCO</name>
<dbReference type="GO" id="GO:0005737">
    <property type="term" value="C:cytoplasm"/>
    <property type="evidence" value="ECO:0007669"/>
    <property type="project" value="TreeGrafter"/>
</dbReference>
<sequence length="343" mass="38334">MTEVIVLGAGVIGLTSALVLSEKGYKVTVIASNFPTDELTPKYTSPWAGAHYRPFPSLTEKDFQDSQLTRVTYKYFKYLALQEPESSIKFIEGIDYVENKGVYGIKSKGYFEEIEEMRELEDLPDGVSFGASYKTWVLNSPLYLQYLYRKLIFKFGVHFIRTEIISLKQIFQNFPKLTVVNASGLGLQYDGGYDSESSPIRGQTLLVRVPPGCPYLEKTVTHQSKDGLWTFVIPRPFGGVILGGTKQLNDLQSTEREADTKQLIARGQLLFPELFVDGKLDIRNVNVGFRPARKNGVRVELERLKEGAIIHAYGAGGMGYELSYGVALKVLDIIEGNSIASKL</sequence>
<feature type="binding site" evidence="6">
    <location>
        <position position="290"/>
    </location>
    <ligand>
        <name>D-dopa</name>
        <dbReference type="ChEBI" id="CHEBI:149689"/>
    </ligand>
</feature>
<dbReference type="PROSITE" id="PS00677">
    <property type="entry name" value="DAO"/>
    <property type="match status" value="1"/>
</dbReference>
<keyword evidence="3" id="KW-0285">Flavoprotein</keyword>
<dbReference type="GO" id="GO:0003884">
    <property type="term" value="F:D-amino-acid oxidase activity"/>
    <property type="evidence" value="ECO:0007669"/>
    <property type="project" value="InterPro"/>
</dbReference>
<proteinExistence type="inferred from homology"/>
<evidence type="ECO:0000256" key="1">
    <source>
        <dbReference type="ARBA" id="ARBA00001974"/>
    </source>
</evidence>